<evidence type="ECO:0000256" key="12">
    <source>
        <dbReference type="RuleBase" id="RU361205"/>
    </source>
</evidence>
<dbReference type="InterPro" id="IPR000489">
    <property type="entry name" value="Pterin-binding_dom"/>
</dbReference>
<dbReference type="PANTHER" id="PTHR20941:SF1">
    <property type="entry name" value="FOLIC ACID SYNTHESIS PROTEIN FOL1"/>
    <property type="match status" value="1"/>
</dbReference>
<dbReference type="PROSITE" id="PS50972">
    <property type="entry name" value="PTERIN_BINDING"/>
    <property type="match status" value="1"/>
</dbReference>
<evidence type="ECO:0000256" key="11">
    <source>
        <dbReference type="ARBA" id="ARBA00030193"/>
    </source>
</evidence>
<keyword evidence="10 12" id="KW-0289">Folate biosynthesis</keyword>
<comment type="cofactor">
    <cofactor evidence="2 12">
        <name>Mg(2+)</name>
        <dbReference type="ChEBI" id="CHEBI:18420"/>
    </cofactor>
</comment>
<feature type="domain" description="Pterin-binding" evidence="13">
    <location>
        <begin position="30"/>
        <end position="282"/>
    </location>
</feature>
<evidence type="ECO:0000256" key="1">
    <source>
        <dbReference type="ARBA" id="ARBA00000012"/>
    </source>
</evidence>
<dbReference type="Proteomes" id="UP000321532">
    <property type="component" value="Unassembled WGS sequence"/>
</dbReference>
<evidence type="ECO:0000313" key="14">
    <source>
        <dbReference type="EMBL" id="GEO05093.1"/>
    </source>
</evidence>
<evidence type="ECO:0000256" key="10">
    <source>
        <dbReference type="ARBA" id="ARBA00022909"/>
    </source>
</evidence>
<gene>
    <name evidence="14" type="primary">folP</name>
    <name evidence="14" type="ORF">AAE02nite_27570</name>
</gene>
<keyword evidence="7 12" id="KW-0808">Transferase</keyword>
<organism evidence="14 15">
    <name type="scientific">Adhaeribacter aerolatus</name>
    <dbReference type="NCBI Taxonomy" id="670289"/>
    <lineage>
        <taxon>Bacteria</taxon>
        <taxon>Pseudomonadati</taxon>
        <taxon>Bacteroidota</taxon>
        <taxon>Cytophagia</taxon>
        <taxon>Cytophagales</taxon>
        <taxon>Hymenobacteraceae</taxon>
        <taxon>Adhaeribacter</taxon>
    </lineage>
</organism>
<dbReference type="InterPro" id="IPR006390">
    <property type="entry name" value="DHP_synth_dom"/>
</dbReference>
<accession>A0A512AZE7</accession>
<dbReference type="AlphaFoldDB" id="A0A512AZE7"/>
<keyword evidence="8 12" id="KW-0479">Metal-binding</keyword>
<dbReference type="FunFam" id="3.20.20.20:FF:000006">
    <property type="entry name" value="Dihydropteroate synthase"/>
    <property type="match status" value="1"/>
</dbReference>
<comment type="caution">
    <text evidence="14">The sequence shown here is derived from an EMBL/GenBank/DDBJ whole genome shotgun (WGS) entry which is preliminary data.</text>
</comment>
<dbReference type="GO" id="GO:0046656">
    <property type="term" value="P:folic acid biosynthetic process"/>
    <property type="evidence" value="ECO:0007669"/>
    <property type="project" value="UniProtKB-KW"/>
</dbReference>
<dbReference type="SUPFAM" id="SSF51717">
    <property type="entry name" value="Dihydropteroate synthetase-like"/>
    <property type="match status" value="1"/>
</dbReference>
<evidence type="ECO:0000313" key="15">
    <source>
        <dbReference type="Proteomes" id="UP000321532"/>
    </source>
</evidence>
<evidence type="ECO:0000256" key="5">
    <source>
        <dbReference type="ARBA" id="ARBA00012458"/>
    </source>
</evidence>
<comment type="catalytic activity">
    <reaction evidence="1">
        <text>(7,8-dihydropterin-6-yl)methyl diphosphate + 4-aminobenzoate = 7,8-dihydropteroate + diphosphate</text>
        <dbReference type="Rhea" id="RHEA:19949"/>
        <dbReference type="ChEBI" id="CHEBI:17836"/>
        <dbReference type="ChEBI" id="CHEBI:17839"/>
        <dbReference type="ChEBI" id="CHEBI:33019"/>
        <dbReference type="ChEBI" id="CHEBI:72950"/>
        <dbReference type="EC" id="2.5.1.15"/>
    </reaction>
</comment>
<evidence type="ECO:0000256" key="6">
    <source>
        <dbReference type="ARBA" id="ARBA00016919"/>
    </source>
</evidence>
<dbReference type="GO" id="GO:0005829">
    <property type="term" value="C:cytosol"/>
    <property type="evidence" value="ECO:0007669"/>
    <property type="project" value="TreeGrafter"/>
</dbReference>
<dbReference type="CDD" id="cd00739">
    <property type="entry name" value="DHPS"/>
    <property type="match status" value="1"/>
</dbReference>
<keyword evidence="9 12" id="KW-0460">Magnesium</keyword>
<evidence type="ECO:0000256" key="2">
    <source>
        <dbReference type="ARBA" id="ARBA00001946"/>
    </source>
</evidence>
<dbReference type="GO" id="GO:0046872">
    <property type="term" value="F:metal ion binding"/>
    <property type="evidence" value="ECO:0007669"/>
    <property type="project" value="UniProtKB-KW"/>
</dbReference>
<dbReference type="PANTHER" id="PTHR20941">
    <property type="entry name" value="FOLATE SYNTHESIS PROTEINS"/>
    <property type="match status" value="1"/>
</dbReference>
<dbReference type="GO" id="GO:0046654">
    <property type="term" value="P:tetrahydrofolate biosynthetic process"/>
    <property type="evidence" value="ECO:0007669"/>
    <property type="project" value="UniProtKB-UniPathway"/>
</dbReference>
<dbReference type="UniPathway" id="UPA00077">
    <property type="reaction ID" value="UER00156"/>
</dbReference>
<name>A0A512AZE7_9BACT</name>
<dbReference type="PROSITE" id="PS00792">
    <property type="entry name" value="DHPS_1"/>
    <property type="match status" value="1"/>
</dbReference>
<dbReference type="EC" id="2.5.1.15" evidence="5 12"/>
<protein>
    <recommendedName>
        <fullName evidence="6 12">Dihydropteroate synthase</fullName>
        <shortName evidence="12">DHPS</shortName>
        <ecNumber evidence="5 12">2.5.1.15</ecNumber>
    </recommendedName>
    <alternativeName>
        <fullName evidence="11 12">Dihydropteroate pyrophosphorylase</fullName>
    </alternativeName>
</protein>
<keyword evidence="15" id="KW-1185">Reference proteome</keyword>
<evidence type="ECO:0000256" key="4">
    <source>
        <dbReference type="ARBA" id="ARBA00009503"/>
    </source>
</evidence>
<sequence length="290" mass="31612">MYPVLKAKDTVFYKKSTLNAGGKIVSLASPVVMGILNITPDSFFDGGQYTTFENYLARAEKMLEEGATILDIGGYSSRPGAVDIAPDEEQARVVPAIKAIKQAFPDCLISIDTFRAQVAEAAVNAGADIINDISGGELDAAMFETAGRLRVPYILMHMRGNPQTMNQLTQYEDIIQELVHYFEQKTAALYALGLTNIILDPGFGFAKTIDQNFEVLRRLDDLKIMGLPILAGLSRKSMTYKTLNIPASEALAGTIALNTIALMHGANILRVHDVKEAVQTIKLIKKSVTL</sequence>
<dbReference type="PROSITE" id="PS00793">
    <property type="entry name" value="DHPS_2"/>
    <property type="match status" value="1"/>
</dbReference>
<evidence type="ECO:0000259" key="13">
    <source>
        <dbReference type="PROSITE" id="PS50972"/>
    </source>
</evidence>
<dbReference type="EMBL" id="BJYS01000020">
    <property type="protein sequence ID" value="GEO05093.1"/>
    <property type="molecule type" value="Genomic_DNA"/>
</dbReference>
<dbReference type="NCBIfam" id="TIGR01496">
    <property type="entry name" value="DHPS"/>
    <property type="match status" value="1"/>
</dbReference>
<dbReference type="InterPro" id="IPR011005">
    <property type="entry name" value="Dihydropteroate_synth-like_sf"/>
</dbReference>
<comment type="similarity">
    <text evidence="4 12">Belongs to the DHPS family.</text>
</comment>
<proteinExistence type="inferred from homology"/>
<evidence type="ECO:0000256" key="8">
    <source>
        <dbReference type="ARBA" id="ARBA00022723"/>
    </source>
</evidence>
<reference evidence="14 15" key="1">
    <citation type="submission" date="2019-07" db="EMBL/GenBank/DDBJ databases">
        <title>Whole genome shotgun sequence of Adhaeribacter aerolatus NBRC 106133.</title>
        <authorList>
            <person name="Hosoyama A."/>
            <person name="Uohara A."/>
            <person name="Ohji S."/>
            <person name="Ichikawa N."/>
        </authorList>
    </citation>
    <scope>NUCLEOTIDE SEQUENCE [LARGE SCALE GENOMIC DNA]</scope>
    <source>
        <strain evidence="14 15">NBRC 106133</strain>
    </source>
</reference>
<evidence type="ECO:0000256" key="7">
    <source>
        <dbReference type="ARBA" id="ARBA00022679"/>
    </source>
</evidence>
<evidence type="ECO:0000256" key="9">
    <source>
        <dbReference type="ARBA" id="ARBA00022842"/>
    </source>
</evidence>
<dbReference type="Gene3D" id="3.20.20.20">
    <property type="entry name" value="Dihydropteroate synthase-like"/>
    <property type="match status" value="1"/>
</dbReference>
<dbReference type="Pfam" id="PF00809">
    <property type="entry name" value="Pterin_bind"/>
    <property type="match status" value="1"/>
</dbReference>
<comment type="pathway">
    <text evidence="3 12">Cofactor biosynthesis; tetrahydrofolate biosynthesis; 7,8-dihydrofolate from 2-amino-4-hydroxy-6-hydroxymethyl-7,8-dihydropteridine diphosphate and 4-aminobenzoate: step 1/2.</text>
</comment>
<comment type="function">
    <text evidence="12">Catalyzes the condensation of para-aminobenzoate (pABA) with 6-hydroxymethyl-7,8-dihydropterin diphosphate (DHPt-PP) to form 7,8-dihydropteroate (H2Pte), the immediate precursor of folate derivatives.</text>
</comment>
<dbReference type="InterPro" id="IPR045031">
    <property type="entry name" value="DHP_synth-like"/>
</dbReference>
<evidence type="ECO:0000256" key="3">
    <source>
        <dbReference type="ARBA" id="ARBA00004763"/>
    </source>
</evidence>
<dbReference type="GO" id="GO:0004156">
    <property type="term" value="F:dihydropteroate synthase activity"/>
    <property type="evidence" value="ECO:0007669"/>
    <property type="project" value="UniProtKB-EC"/>
</dbReference>